<evidence type="ECO:0000313" key="1">
    <source>
        <dbReference type="EMBL" id="VWC06629.1"/>
    </source>
</evidence>
<dbReference type="AlphaFoldDB" id="A0A6P2PI94"/>
<protein>
    <submittedName>
        <fullName evidence="1">Uncharacterized protein</fullName>
    </submittedName>
</protein>
<organism evidence="1 2">
    <name type="scientific">Burkholderia diffusa</name>
    <dbReference type="NCBI Taxonomy" id="488732"/>
    <lineage>
        <taxon>Bacteria</taxon>
        <taxon>Pseudomonadati</taxon>
        <taxon>Pseudomonadota</taxon>
        <taxon>Betaproteobacteria</taxon>
        <taxon>Burkholderiales</taxon>
        <taxon>Burkholderiaceae</taxon>
        <taxon>Burkholderia</taxon>
        <taxon>Burkholderia cepacia complex</taxon>
    </lineage>
</organism>
<sequence length="97" mass="11457">MRWKSTELFHLAQNRILEITLQIVIIETEKVEDVWIFQHEIRRHLLRVAQVRHLAQDHFVGSARPCAALEQHRLHPLLQLLLKEAVKKARKLIAMAN</sequence>
<name>A0A6P2PI94_9BURK</name>
<reference evidence="1 2" key="1">
    <citation type="submission" date="2019-09" db="EMBL/GenBank/DDBJ databases">
        <authorList>
            <person name="Depoorter E."/>
        </authorList>
    </citation>
    <scope>NUCLEOTIDE SEQUENCE [LARGE SCALE GENOMIC DNA]</scope>
    <source>
        <strain evidence="1">LMG 24065</strain>
    </source>
</reference>
<evidence type="ECO:0000313" key="2">
    <source>
        <dbReference type="Proteomes" id="UP000494125"/>
    </source>
</evidence>
<gene>
    <name evidence="1" type="ORF">BDI24065_05143</name>
</gene>
<proteinExistence type="predicted"/>
<accession>A0A6P2PI94</accession>
<dbReference type="EMBL" id="CABVPN010000029">
    <property type="protein sequence ID" value="VWC06629.1"/>
    <property type="molecule type" value="Genomic_DNA"/>
</dbReference>
<keyword evidence="2" id="KW-1185">Reference proteome</keyword>
<dbReference type="Proteomes" id="UP000494125">
    <property type="component" value="Unassembled WGS sequence"/>
</dbReference>